<dbReference type="AlphaFoldDB" id="A0A2N7V9D8"/>
<dbReference type="Proteomes" id="UP000514411">
    <property type="component" value="Chromosome"/>
</dbReference>
<dbReference type="EMBL" id="LR824643">
    <property type="protein sequence ID" value="CAD0309094.1"/>
    <property type="molecule type" value="Genomic_DNA"/>
</dbReference>
<sequence>MIAIEFEPPSVSSCECCGKETVRLTRFVTDDGNAHAVYYLQYTPGHEPEHISGLVSLGEWGESASPADRIAFPFRLWATEGTYNVGLTDAAESPWSKATFLGAVLDRAQALNHPWCKEVFHITDHITSQDPEAIAFLAGKHQRSA</sequence>
<name>A0A2N7V9D8_XANCJ</name>
<evidence type="ECO:0000313" key="3">
    <source>
        <dbReference type="Proteomes" id="UP000514411"/>
    </source>
</evidence>
<proteinExistence type="predicted"/>
<accession>A0A2N7V9D8</accession>
<evidence type="ECO:0000313" key="1">
    <source>
        <dbReference type="EMBL" id="CAD0309094.1"/>
    </source>
</evidence>
<reference evidence="1 3" key="1">
    <citation type="submission" date="2020-07" db="EMBL/GenBank/DDBJ databases">
        <authorList>
            <person name="Teixeira M."/>
        </authorList>
    </citation>
    <scope>NUCLEOTIDE SEQUENCE</scope>
    <source>
        <strain evidence="2">3</strain>
        <strain evidence="1">Xanthomonas arboricola pv. juglandis CPBF 427</strain>
    </source>
</reference>
<organism evidence="1">
    <name type="scientific">Xanthomonas campestris pv. juglandis</name>
    <name type="common">Xanthomonas arboricola pv. juglandis</name>
    <dbReference type="NCBI Taxonomy" id="195709"/>
    <lineage>
        <taxon>Bacteria</taxon>
        <taxon>Pseudomonadati</taxon>
        <taxon>Pseudomonadota</taxon>
        <taxon>Gammaproteobacteria</taxon>
        <taxon>Lysobacterales</taxon>
        <taxon>Lysobacteraceae</taxon>
        <taxon>Xanthomonas</taxon>
    </lineage>
</organism>
<dbReference type="OrthoDB" id="8779559at2"/>
<gene>
    <name evidence="2" type="ORF">XSP_000076</name>
    <name evidence="1" type="ORF">XSP_000077</name>
</gene>
<evidence type="ECO:0000313" key="2">
    <source>
        <dbReference type="EMBL" id="CAD1785942.1"/>
    </source>
</evidence>
<dbReference type="RefSeq" id="WP_016901253.1">
    <property type="nucleotide sequence ID" value="NZ_CP012251.1"/>
</dbReference>
<protein>
    <submittedName>
        <fullName evidence="1">Uncharacterized protein</fullName>
    </submittedName>
</protein>
<dbReference type="EMBL" id="LR861807">
    <property type="protein sequence ID" value="CAD1785942.1"/>
    <property type="molecule type" value="Genomic_DNA"/>
</dbReference>